<keyword evidence="1" id="KW-1133">Transmembrane helix</keyword>
<name>A0A1V4DEH3_9ENTE</name>
<feature type="transmembrane region" description="Helical" evidence="1">
    <location>
        <begin position="36"/>
        <end position="56"/>
    </location>
</feature>
<feature type="transmembrane region" description="Helical" evidence="1">
    <location>
        <begin position="176"/>
        <end position="197"/>
    </location>
</feature>
<dbReference type="AlphaFoldDB" id="A0A1V4DEH3"/>
<proteinExistence type="predicted"/>
<feature type="transmembrane region" description="Helical" evidence="1">
    <location>
        <begin position="9"/>
        <end position="30"/>
    </location>
</feature>
<dbReference type="EMBL" id="MVAB01000001">
    <property type="protein sequence ID" value="OPF86954.1"/>
    <property type="molecule type" value="Genomic_DNA"/>
</dbReference>
<accession>A0A1V4DEH3</accession>
<feature type="transmembrane region" description="Helical" evidence="1">
    <location>
        <begin position="105"/>
        <end position="123"/>
    </location>
</feature>
<evidence type="ECO:0008006" key="4">
    <source>
        <dbReference type="Google" id="ProtNLM"/>
    </source>
</evidence>
<gene>
    <name evidence="2" type="ORF">BW731_01425</name>
</gene>
<dbReference type="RefSeq" id="WP_079345088.1">
    <property type="nucleotide sequence ID" value="NZ_MVAB01000001.1"/>
</dbReference>
<sequence length="391" mass="45257">MIKYFKENWALGILSFFMYSVALTEIALVFDVENLTIIWLFVGGISLAVSLLPYFLLRLMLYIPLYVMTLYSLSFSGYLYSFSYFFTDWFRSLFAFIFEGSSDHYNLTIMSIILFVIILLLEWQVTTTTITPQMLFFVGYLLLLNEFNDLSVTVPIVMIVSIYLIERVVVHSEVKINSMMLLSICLALFIAIASIYVQYMPVKSALITASAPLRQELDKRGVYEFINEHKFRFMARTGFGEDDSQLGGPVKDDDTLVFDVKQKTPRYWRVESKMEYTGKGWVNKDSSISETREPTPSLLINPEGYTNSYKEPEDLMLHFYYDNTYLPISYGKVSLPGNQGRILYKYNETTDRVNMNQNPGSQDIIMSIESPDYEEETLQQAKLVVPDEQYT</sequence>
<protein>
    <recommendedName>
        <fullName evidence="4">Protein-glutamine gamma-glutamyltransferase TgpA N-terminal domain-containing protein</fullName>
    </recommendedName>
</protein>
<dbReference type="Proteomes" id="UP000189970">
    <property type="component" value="Unassembled WGS sequence"/>
</dbReference>
<evidence type="ECO:0000256" key="1">
    <source>
        <dbReference type="SAM" id="Phobius"/>
    </source>
</evidence>
<keyword evidence="1" id="KW-0472">Membrane</keyword>
<reference evidence="2 3" key="1">
    <citation type="submission" date="2017-02" db="EMBL/GenBank/DDBJ databases">
        <title>Vagococcus cremeus sp. nov., isolated from the small intestine of a marten, Martes flavigula.</title>
        <authorList>
            <person name="Tak E.J."/>
            <person name="Bae J.-W."/>
        </authorList>
    </citation>
    <scope>NUCLEOTIDE SEQUENCE [LARGE SCALE GENOMIC DNA]</scope>
    <source>
        <strain evidence="2 3">D7T301</strain>
    </source>
</reference>
<dbReference type="PANTHER" id="PTHR42736:SF1">
    <property type="entry name" value="PROTEIN-GLUTAMINE GAMMA-GLUTAMYLTRANSFERASE"/>
    <property type="match status" value="1"/>
</dbReference>
<keyword evidence="3" id="KW-1185">Reference proteome</keyword>
<feature type="transmembrane region" description="Helical" evidence="1">
    <location>
        <begin position="63"/>
        <end position="85"/>
    </location>
</feature>
<evidence type="ECO:0000313" key="3">
    <source>
        <dbReference type="Proteomes" id="UP000189970"/>
    </source>
</evidence>
<comment type="caution">
    <text evidence="2">The sequence shown here is derived from an EMBL/GenBank/DDBJ whole genome shotgun (WGS) entry which is preliminary data.</text>
</comment>
<dbReference type="InterPro" id="IPR052901">
    <property type="entry name" value="Bact_TGase-like"/>
</dbReference>
<dbReference type="PANTHER" id="PTHR42736">
    <property type="entry name" value="PROTEIN-GLUTAMINE GAMMA-GLUTAMYLTRANSFERASE"/>
    <property type="match status" value="1"/>
</dbReference>
<keyword evidence="1" id="KW-0812">Transmembrane</keyword>
<feature type="transmembrane region" description="Helical" evidence="1">
    <location>
        <begin position="135"/>
        <end position="164"/>
    </location>
</feature>
<organism evidence="2 3">
    <name type="scientific">Vagococcus martis</name>
    <dbReference type="NCBI Taxonomy" id="1768210"/>
    <lineage>
        <taxon>Bacteria</taxon>
        <taxon>Bacillati</taxon>
        <taxon>Bacillota</taxon>
        <taxon>Bacilli</taxon>
        <taxon>Lactobacillales</taxon>
        <taxon>Enterococcaceae</taxon>
        <taxon>Vagococcus</taxon>
    </lineage>
</organism>
<evidence type="ECO:0000313" key="2">
    <source>
        <dbReference type="EMBL" id="OPF86954.1"/>
    </source>
</evidence>